<dbReference type="InterPro" id="IPR001736">
    <property type="entry name" value="PLipase_D/transphosphatidylase"/>
</dbReference>
<dbReference type="Pfam" id="PF13091">
    <property type="entry name" value="PLDc_2"/>
    <property type="match status" value="1"/>
</dbReference>
<reference evidence="2 3" key="1">
    <citation type="submission" date="2021-06" db="EMBL/GenBank/DDBJ databases">
        <title>Gemonas diversity in paddy soil.</title>
        <authorList>
            <person name="Liu G."/>
        </authorList>
    </citation>
    <scope>NUCLEOTIDE SEQUENCE [LARGE SCALE GENOMIC DNA]</scope>
    <source>
        <strain evidence="2 3">RG2</strain>
    </source>
</reference>
<evidence type="ECO:0000313" key="3">
    <source>
        <dbReference type="Proteomes" id="UP000683559"/>
    </source>
</evidence>
<protein>
    <submittedName>
        <fullName evidence="2">Phospholipase D family protein</fullName>
    </submittedName>
</protein>
<proteinExistence type="predicted"/>
<dbReference type="CDD" id="cd09117">
    <property type="entry name" value="PLDc_Bfil_DEXD_like"/>
    <property type="match status" value="1"/>
</dbReference>
<dbReference type="InterPro" id="IPR025202">
    <property type="entry name" value="PLD-like_dom"/>
</dbReference>
<organism evidence="2 3">
    <name type="scientific">Geomonas subterranea</name>
    <dbReference type="NCBI Taxonomy" id="2847989"/>
    <lineage>
        <taxon>Bacteria</taxon>
        <taxon>Pseudomonadati</taxon>
        <taxon>Thermodesulfobacteriota</taxon>
        <taxon>Desulfuromonadia</taxon>
        <taxon>Geobacterales</taxon>
        <taxon>Geobacteraceae</taxon>
        <taxon>Geomonas</taxon>
    </lineage>
</organism>
<accession>A0ABX8LPB2</accession>
<sequence>MKLIANEVNNNYFREILELVPSAASIDVAVAYITDNTLFDLAIKHDKPLNIWCRIDEGVSLDTLSVLQKCVRHPKCKIRATYDYLHAKVIWLHGVGCYIGSANLSGKALYDNIELGVFYEEGLEFANFFGEIKTFIANLQDYTSTILPDDLNRIQKIFIEMGNSRDIENIEYQLRQHKKKFLDEWNKLKGRIFANQKTPLHKISKGSKHQKRCIEEWKYCQKILTEYADIYMAEYKRPAWVGQIDCFSEIDKMFDWYYGDYIKGDKKVEILIEEHHEQNKSNPDKKMRELFSMWTALKEVPYAEISESFATRTPIVRKLLSKKNILSLSVKDISEVVVNCWALIDHINQFKSYEKLGLDSENGKVSKEIKAEQYAKLFLCDPNKHGKSFLEVLNYFIWDESSPPWEKIWECTDSNSKWKYPGIDRSTLGELIGLARPDKYPIRNNRISRVLYALGFEVDHF</sequence>
<keyword evidence="3" id="KW-1185">Reference proteome</keyword>
<name>A0ABX8LPB2_9BACT</name>
<evidence type="ECO:0000259" key="1">
    <source>
        <dbReference type="PROSITE" id="PS50035"/>
    </source>
</evidence>
<evidence type="ECO:0000313" key="2">
    <source>
        <dbReference type="EMBL" id="QXE92806.1"/>
    </source>
</evidence>
<gene>
    <name evidence="2" type="ORF">KP001_09920</name>
</gene>
<feature type="domain" description="PLD phosphodiesterase" evidence="1">
    <location>
        <begin position="81"/>
        <end position="108"/>
    </location>
</feature>
<dbReference type="Proteomes" id="UP000683559">
    <property type="component" value="Chromosome"/>
</dbReference>
<dbReference type="PROSITE" id="PS50035">
    <property type="entry name" value="PLD"/>
    <property type="match status" value="1"/>
</dbReference>
<dbReference type="EMBL" id="CP077683">
    <property type="protein sequence ID" value="QXE92806.1"/>
    <property type="molecule type" value="Genomic_DNA"/>
</dbReference>
<dbReference type="RefSeq" id="WP_217289351.1">
    <property type="nucleotide sequence ID" value="NZ_CP077683.1"/>
</dbReference>